<dbReference type="InterPro" id="IPR052050">
    <property type="entry name" value="SecEffector_AnkRepeat"/>
</dbReference>
<dbReference type="Pfam" id="PF13637">
    <property type="entry name" value="Ank_4"/>
    <property type="match status" value="1"/>
</dbReference>
<dbReference type="PANTHER" id="PTHR46586">
    <property type="entry name" value="ANKYRIN REPEAT-CONTAINING PROTEIN"/>
    <property type="match status" value="1"/>
</dbReference>
<evidence type="ECO:0000313" key="1">
    <source>
        <dbReference type="EMBL" id="GMF25281.1"/>
    </source>
</evidence>
<keyword evidence="2" id="KW-1185">Reference proteome</keyword>
<dbReference type="InterPro" id="IPR036770">
    <property type="entry name" value="Ankyrin_rpt-contain_sf"/>
</dbReference>
<accession>A0A9W6U3F1</accession>
<reference evidence="1" key="1">
    <citation type="submission" date="2023-04" db="EMBL/GenBank/DDBJ databases">
        <title>Phytophthora lilii NBRC 32176.</title>
        <authorList>
            <person name="Ichikawa N."/>
            <person name="Sato H."/>
            <person name="Tonouchi N."/>
        </authorList>
    </citation>
    <scope>NUCLEOTIDE SEQUENCE</scope>
    <source>
        <strain evidence="1">NBRC 32176</strain>
    </source>
</reference>
<dbReference type="EMBL" id="BSXW01000547">
    <property type="protein sequence ID" value="GMF25281.1"/>
    <property type="molecule type" value="Genomic_DNA"/>
</dbReference>
<dbReference type="SUPFAM" id="SSF140860">
    <property type="entry name" value="Pseudo ankyrin repeat-like"/>
    <property type="match status" value="1"/>
</dbReference>
<dbReference type="PANTHER" id="PTHR46586:SF3">
    <property type="entry name" value="ANKYRIN REPEAT-CONTAINING PROTEIN"/>
    <property type="match status" value="1"/>
</dbReference>
<sequence>MDQAAKNGHLDVVQWLHDNRSEGCTVAAMDEAAGCGRMAIVQWLHTHTATGCTTNAMDFGSWKWALGDG</sequence>
<dbReference type="Proteomes" id="UP001165083">
    <property type="component" value="Unassembled WGS sequence"/>
</dbReference>
<dbReference type="Gene3D" id="1.25.40.20">
    <property type="entry name" value="Ankyrin repeat-containing domain"/>
    <property type="match status" value="1"/>
</dbReference>
<name>A0A9W6U3F1_9STRA</name>
<comment type="caution">
    <text evidence="1">The sequence shown here is derived from an EMBL/GenBank/DDBJ whole genome shotgun (WGS) entry which is preliminary data.</text>
</comment>
<evidence type="ECO:0000313" key="2">
    <source>
        <dbReference type="Proteomes" id="UP001165083"/>
    </source>
</evidence>
<protein>
    <submittedName>
        <fullName evidence="1">Unnamed protein product</fullName>
    </submittedName>
</protein>
<gene>
    <name evidence="1" type="ORF">Plil01_001041300</name>
</gene>
<dbReference type="AlphaFoldDB" id="A0A9W6U3F1"/>
<proteinExistence type="predicted"/>
<dbReference type="InterPro" id="IPR002110">
    <property type="entry name" value="Ankyrin_rpt"/>
</dbReference>
<organism evidence="1 2">
    <name type="scientific">Phytophthora lilii</name>
    <dbReference type="NCBI Taxonomy" id="2077276"/>
    <lineage>
        <taxon>Eukaryota</taxon>
        <taxon>Sar</taxon>
        <taxon>Stramenopiles</taxon>
        <taxon>Oomycota</taxon>
        <taxon>Peronosporomycetes</taxon>
        <taxon>Peronosporales</taxon>
        <taxon>Peronosporaceae</taxon>
        <taxon>Phytophthora</taxon>
    </lineage>
</organism>
<dbReference type="OrthoDB" id="126596at2759"/>